<dbReference type="Gene3D" id="3.30.1540.10">
    <property type="entry name" value="formyl-coa transferase, domain 3"/>
    <property type="match status" value="1"/>
</dbReference>
<dbReference type="AlphaFoldDB" id="A0AAP3UZ78"/>
<dbReference type="PANTHER" id="PTHR48228">
    <property type="entry name" value="SUCCINYL-COA--D-CITRAMALATE COA-TRANSFERASE"/>
    <property type="match status" value="1"/>
</dbReference>
<dbReference type="PANTHER" id="PTHR48228:SF6">
    <property type="entry name" value="L-CARNITINE COA-TRANSFERASE"/>
    <property type="match status" value="1"/>
</dbReference>
<gene>
    <name evidence="2" type="ORF">PZ740_04015</name>
</gene>
<dbReference type="GO" id="GO:0016740">
    <property type="term" value="F:transferase activity"/>
    <property type="evidence" value="ECO:0007669"/>
    <property type="project" value="UniProtKB-KW"/>
</dbReference>
<name>A0AAP3UZ78_9PROT</name>
<organism evidence="2 3">
    <name type="scientific">Marinimicrococcus flavescens</name>
    <dbReference type="NCBI Taxonomy" id="3031815"/>
    <lineage>
        <taxon>Bacteria</taxon>
        <taxon>Pseudomonadati</taxon>
        <taxon>Pseudomonadota</taxon>
        <taxon>Alphaproteobacteria</taxon>
        <taxon>Geminicoccales</taxon>
        <taxon>Geminicoccaceae</taxon>
        <taxon>Marinimicrococcus</taxon>
    </lineage>
</organism>
<dbReference type="RefSeq" id="WP_327787970.1">
    <property type="nucleotide sequence ID" value="NZ_JARGEQ010000025.1"/>
</dbReference>
<keyword evidence="3" id="KW-1185">Reference proteome</keyword>
<dbReference type="Pfam" id="PF02515">
    <property type="entry name" value="CoA_transf_3"/>
    <property type="match status" value="1"/>
</dbReference>
<evidence type="ECO:0000313" key="3">
    <source>
        <dbReference type="Proteomes" id="UP001301140"/>
    </source>
</evidence>
<protein>
    <submittedName>
        <fullName evidence="2">CaiB/BaiF CoA-transferase family protein</fullName>
    </submittedName>
</protein>
<dbReference type="Proteomes" id="UP001301140">
    <property type="component" value="Unassembled WGS sequence"/>
</dbReference>
<reference evidence="2 3" key="1">
    <citation type="submission" date="2023-03" db="EMBL/GenBank/DDBJ databases">
        <title>YIM 152171 draft genome.</title>
        <authorList>
            <person name="Yang Z."/>
        </authorList>
    </citation>
    <scope>NUCLEOTIDE SEQUENCE [LARGE SCALE GENOMIC DNA]</scope>
    <source>
        <strain evidence="2 3">YIM 152171</strain>
    </source>
</reference>
<dbReference type="InterPro" id="IPR044855">
    <property type="entry name" value="CoA-Trfase_III_dom3_sf"/>
</dbReference>
<dbReference type="InterPro" id="IPR003673">
    <property type="entry name" value="CoA-Trfase_fam_III"/>
</dbReference>
<evidence type="ECO:0000256" key="1">
    <source>
        <dbReference type="ARBA" id="ARBA00022679"/>
    </source>
</evidence>
<accession>A0AAP3UZ78</accession>
<keyword evidence="1" id="KW-0808">Transferase</keyword>
<dbReference type="InterPro" id="IPR050509">
    <property type="entry name" value="CoA-transferase_III"/>
</dbReference>
<dbReference type="Gene3D" id="3.40.50.10540">
    <property type="entry name" value="Crotonobetainyl-coa:carnitine coa-transferase, domain 1"/>
    <property type="match status" value="1"/>
</dbReference>
<sequence>MPHSFDPSRTAPLKGVRVLDLSRLVCGNMLSLQLADFGADTVKIEDPGKGDPLRDWRVDGISIHWKVYGRNKRSLALDLRADGGKEALLRLVDSAHVFVESFKPGTLEKIGLGPERLLERNPRLVILRVSGFGQTGPYSTRPGFGTLVEAMSGFAAKTGYADRAPVLPATALADMIAGLQGAFAVMVALRHAEATGQGQVIDLSLLEPILSVCGPDPAVYALAGRKPQRTGSRSTTTAPRNVYRTKDGRFVAMSASMQSMAERVFRTIGRPELMEDPRFRTNTDRVANIEVVDGVVQEWMERHDQAEILEIMERAGVTVGPVYEVDQLIEDPHVKEREVLVGMEDEDAGSVLMHNIIPRLSKSPGAFRLPSPRIGEHSLAVLREAGFEEDEIEALLAGGAIAGEKAA</sequence>
<dbReference type="SUPFAM" id="SSF89796">
    <property type="entry name" value="CoA-transferase family III (CaiB/BaiF)"/>
    <property type="match status" value="1"/>
</dbReference>
<comment type="caution">
    <text evidence="2">The sequence shown here is derived from an EMBL/GenBank/DDBJ whole genome shotgun (WGS) entry which is preliminary data.</text>
</comment>
<dbReference type="InterPro" id="IPR023606">
    <property type="entry name" value="CoA-Trfase_III_dom_1_sf"/>
</dbReference>
<proteinExistence type="predicted"/>
<evidence type="ECO:0000313" key="2">
    <source>
        <dbReference type="EMBL" id="MDF1585551.1"/>
    </source>
</evidence>
<dbReference type="EMBL" id="JARGEQ010000025">
    <property type="protein sequence ID" value="MDF1585551.1"/>
    <property type="molecule type" value="Genomic_DNA"/>
</dbReference>